<comment type="cofactor">
    <cofactor evidence="13">
        <name>Ca(2+)</name>
        <dbReference type="ChEBI" id="CHEBI:29108"/>
    </cofactor>
    <text evidence="13">Binds 1 Ca(2+) ion. Required for its activity.</text>
</comment>
<dbReference type="EMBL" id="OX465079">
    <property type="protein sequence ID" value="CAI9275837.1"/>
    <property type="molecule type" value="Genomic_DNA"/>
</dbReference>
<dbReference type="GO" id="GO:0030570">
    <property type="term" value="F:pectate lyase activity"/>
    <property type="evidence" value="ECO:0007669"/>
    <property type="project" value="UniProtKB-EC"/>
</dbReference>
<comment type="catalytic activity">
    <reaction evidence="1 13">
        <text>Eliminative cleavage of (1-&gt;4)-alpha-D-galacturonan to give oligosaccharides with 4-deoxy-alpha-D-galact-4-enuronosyl groups at their non-reducing ends.</text>
        <dbReference type="EC" id="4.2.2.2"/>
    </reaction>
</comment>
<protein>
    <recommendedName>
        <fullName evidence="6 13">Pectate lyase</fullName>
        <ecNumber evidence="6 13">4.2.2.2</ecNumber>
    </recommendedName>
</protein>
<dbReference type="InterPro" id="IPR011050">
    <property type="entry name" value="Pectin_lyase_fold/virulence"/>
</dbReference>
<evidence type="ECO:0000256" key="12">
    <source>
        <dbReference type="ARBA" id="ARBA00023239"/>
    </source>
</evidence>
<accession>A0AA35YL30</accession>
<evidence type="ECO:0000256" key="2">
    <source>
        <dbReference type="ARBA" id="ARBA00002799"/>
    </source>
</evidence>
<dbReference type="SUPFAM" id="SSF51126">
    <property type="entry name" value="Pectin lyase-like"/>
    <property type="match status" value="1"/>
</dbReference>
<comment type="function">
    <text evidence="2">Has pectate lyase activity.</text>
</comment>
<evidence type="ECO:0000256" key="10">
    <source>
        <dbReference type="ARBA" id="ARBA00023157"/>
    </source>
</evidence>
<name>A0AA35YL30_LACSI</name>
<evidence type="ECO:0000256" key="3">
    <source>
        <dbReference type="ARBA" id="ARBA00005220"/>
    </source>
</evidence>
<evidence type="ECO:0000256" key="6">
    <source>
        <dbReference type="ARBA" id="ARBA00012272"/>
    </source>
</evidence>
<evidence type="ECO:0000256" key="5">
    <source>
        <dbReference type="ARBA" id="ARBA00011245"/>
    </source>
</evidence>
<dbReference type="InterPro" id="IPR018082">
    <property type="entry name" value="AmbAllergen"/>
</dbReference>
<sequence length="426" mass="46754">MRKHYFLLCITQALVFLVPVILARTSTFSITSNNVEFEENTAKIPAKILTANIANQTEGSLPGSNSTRRDLHACQAANPIDKCWRCKPDWAENRQALADCALGFAKGTTGGKGGEIYEVTDPSDDACDKPKEGTLRFGVTRDKPLWIIFTKDMVITLKHELVICNDKTIDGRGASVEIANGAGLTIGNVKNVIIHGIHIHHVKVTEGGMISDSETHSRSRAKNDGDGIYIYGSSKIWIDHVTLNDGPDGLVDVTQGATCVTISNCKFTSHNKVMLLGADITHTQDKNMQVTVAYNKFGEGCIQRLPRCRYGFFQVVNNDYHKWQMYAVGGSSDPTILSQGNRFLAPDVAKSKQVTQRHDAPEEEWKNWKWKTQNDTFLNGAFFVPSGGEWEPTPEQSAGLIPPCPEPVEALTCDAGKLTCTPGQPC</sequence>
<keyword evidence="16" id="KW-1185">Reference proteome</keyword>
<dbReference type="GO" id="GO:0046872">
    <property type="term" value="F:metal ion binding"/>
    <property type="evidence" value="ECO:0007669"/>
    <property type="project" value="UniProtKB-KW"/>
</dbReference>
<dbReference type="PANTHER" id="PTHR31683:SF159">
    <property type="entry name" value="PECTATE LYASE"/>
    <property type="match status" value="1"/>
</dbReference>
<feature type="signal peptide" evidence="13">
    <location>
        <begin position="1"/>
        <end position="23"/>
    </location>
</feature>
<dbReference type="AlphaFoldDB" id="A0AA35YL30"/>
<evidence type="ECO:0000313" key="15">
    <source>
        <dbReference type="EMBL" id="CAI9275837.1"/>
    </source>
</evidence>
<keyword evidence="9 13" id="KW-0106">Calcium</keyword>
<evidence type="ECO:0000256" key="1">
    <source>
        <dbReference type="ARBA" id="ARBA00000695"/>
    </source>
</evidence>
<dbReference type="PANTHER" id="PTHR31683">
    <property type="entry name" value="PECTATE LYASE 18-RELATED"/>
    <property type="match status" value="1"/>
</dbReference>
<comment type="pathway">
    <text evidence="3 13">Glycan metabolism; pectin degradation; 2-dehydro-3-deoxy-D-gluconate from pectin: step 2/5.</text>
</comment>
<dbReference type="Gene3D" id="2.160.20.10">
    <property type="entry name" value="Single-stranded right-handed beta-helix, Pectin lyase-like"/>
    <property type="match status" value="1"/>
</dbReference>
<dbReference type="SMART" id="SM00656">
    <property type="entry name" value="Amb_all"/>
    <property type="match status" value="1"/>
</dbReference>
<gene>
    <name evidence="15" type="ORF">LSALG_LOCUS15857</name>
</gene>
<comment type="subunit">
    <text evidence="5">Monomer.</text>
</comment>
<dbReference type="Pfam" id="PF00544">
    <property type="entry name" value="Pectate_lyase_4"/>
    <property type="match status" value="1"/>
</dbReference>
<dbReference type="PRINTS" id="PR00807">
    <property type="entry name" value="AMBALLERGEN"/>
</dbReference>
<dbReference type="InterPro" id="IPR002022">
    <property type="entry name" value="Pec_lyase"/>
</dbReference>
<keyword evidence="10" id="KW-1015">Disulfide bond</keyword>
<evidence type="ECO:0000256" key="8">
    <source>
        <dbReference type="ARBA" id="ARBA00022729"/>
    </source>
</evidence>
<keyword evidence="8 13" id="KW-0732">Signal</keyword>
<dbReference type="InterPro" id="IPR012334">
    <property type="entry name" value="Pectin_lyas_fold"/>
</dbReference>
<evidence type="ECO:0000256" key="4">
    <source>
        <dbReference type="ARBA" id="ARBA00008800"/>
    </source>
</evidence>
<feature type="chain" id="PRO_5041483046" description="Pectate lyase" evidence="13">
    <location>
        <begin position="24"/>
        <end position="426"/>
    </location>
</feature>
<evidence type="ECO:0000313" key="16">
    <source>
        <dbReference type="Proteomes" id="UP001177003"/>
    </source>
</evidence>
<proteinExistence type="inferred from homology"/>
<keyword evidence="11" id="KW-0325">Glycoprotein</keyword>
<evidence type="ECO:0000256" key="9">
    <source>
        <dbReference type="ARBA" id="ARBA00022837"/>
    </source>
</evidence>
<dbReference type="EC" id="4.2.2.2" evidence="6 13"/>
<keyword evidence="7 13" id="KW-0479">Metal-binding</keyword>
<evidence type="ECO:0000256" key="13">
    <source>
        <dbReference type="RuleBase" id="RU361123"/>
    </source>
</evidence>
<evidence type="ECO:0000256" key="11">
    <source>
        <dbReference type="ARBA" id="ARBA00023180"/>
    </source>
</evidence>
<organism evidence="15 16">
    <name type="scientific">Lactuca saligna</name>
    <name type="common">Willowleaf lettuce</name>
    <dbReference type="NCBI Taxonomy" id="75948"/>
    <lineage>
        <taxon>Eukaryota</taxon>
        <taxon>Viridiplantae</taxon>
        <taxon>Streptophyta</taxon>
        <taxon>Embryophyta</taxon>
        <taxon>Tracheophyta</taxon>
        <taxon>Spermatophyta</taxon>
        <taxon>Magnoliopsida</taxon>
        <taxon>eudicotyledons</taxon>
        <taxon>Gunneridae</taxon>
        <taxon>Pentapetalae</taxon>
        <taxon>asterids</taxon>
        <taxon>campanulids</taxon>
        <taxon>Asterales</taxon>
        <taxon>Asteraceae</taxon>
        <taxon>Cichorioideae</taxon>
        <taxon>Cichorieae</taxon>
        <taxon>Lactucinae</taxon>
        <taxon>Lactuca</taxon>
    </lineage>
</organism>
<dbReference type="InterPro" id="IPR045032">
    <property type="entry name" value="PEL"/>
</dbReference>
<evidence type="ECO:0000256" key="7">
    <source>
        <dbReference type="ARBA" id="ARBA00022723"/>
    </source>
</evidence>
<feature type="domain" description="Pectate lyase" evidence="14">
    <location>
        <begin position="152"/>
        <end position="349"/>
    </location>
</feature>
<comment type="similarity">
    <text evidence="4">Belongs to the polysaccharide lyase 1 family. Amb a subfamily.</text>
</comment>
<dbReference type="Proteomes" id="UP001177003">
    <property type="component" value="Chromosome 3"/>
</dbReference>
<keyword evidence="12 13" id="KW-0456">Lyase</keyword>
<reference evidence="15" key="1">
    <citation type="submission" date="2023-04" db="EMBL/GenBank/DDBJ databases">
        <authorList>
            <person name="Vijverberg K."/>
            <person name="Xiong W."/>
            <person name="Schranz E."/>
        </authorList>
    </citation>
    <scope>NUCLEOTIDE SEQUENCE</scope>
</reference>
<evidence type="ECO:0000259" key="14">
    <source>
        <dbReference type="SMART" id="SM00656"/>
    </source>
</evidence>